<dbReference type="InterPro" id="IPR036047">
    <property type="entry name" value="F-box-like_dom_sf"/>
</dbReference>
<gene>
    <name evidence="2" type="ORF">FIBSPDRAFT_722353</name>
</gene>
<dbReference type="AlphaFoldDB" id="A0A166VC57"/>
<dbReference type="STRING" id="436010.A0A166VC57"/>
<dbReference type="OrthoDB" id="3248197at2759"/>
<accession>A0A166VC57</accession>
<feature type="non-terminal residue" evidence="2">
    <location>
        <position position="136"/>
    </location>
</feature>
<keyword evidence="3" id="KW-1185">Reference proteome</keyword>
<dbReference type="Proteomes" id="UP000076532">
    <property type="component" value="Unassembled WGS sequence"/>
</dbReference>
<proteinExistence type="predicted"/>
<feature type="coiled-coil region" evidence="1">
    <location>
        <begin position="28"/>
        <end position="62"/>
    </location>
</feature>
<name>A0A166VC57_9AGAM</name>
<evidence type="ECO:0000313" key="3">
    <source>
        <dbReference type="Proteomes" id="UP000076532"/>
    </source>
</evidence>
<evidence type="ECO:0000313" key="2">
    <source>
        <dbReference type="EMBL" id="KZP32568.1"/>
    </source>
</evidence>
<reference evidence="2 3" key="1">
    <citation type="journal article" date="2016" name="Mol. Biol. Evol.">
        <title>Comparative Genomics of Early-Diverging Mushroom-Forming Fungi Provides Insights into the Origins of Lignocellulose Decay Capabilities.</title>
        <authorList>
            <person name="Nagy L.G."/>
            <person name="Riley R."/>
            <person name="Tritt A."/>
            <person name="Adam C."/>
            <person name="Daum C."/>
            <person name="Floudas D."/>
            <person name="Sun H."/>
            <person name="Yadav J.S."/>
            <person name="Pangilinan J."/>
            <person name="Larsson K.H."/>
            <person name="Matsuura K."/>
            <person name="Barry K."/>
            <person name="Labutti K."/>
            <person name="Kuo R."/>
            <person name="Ohm R.A."/>
            <person name="Bhattacharya S.S."/>
            <person name="Shirouzu T."/>
            <person name="Yoshinaga Y."/>
            <person name="Martin F.M."/>
            <person name="Grigoriev I.V."/>
            <person name="Hibbett D.S."/>
        </authorList>
    </citation>
    <scope>NUCLEOTIDE SEQUENCE [LARGE SCALE GENOMIC DNA]</scope>
    <source>
        <strain evidence="2 3">CBS 109695</strain>
    </source>
</reference>
<evidence type="ECO:0000256" key="1">
    <source>
        <dbReference type="SAM" id="Coils"/>
    </source>
</evidence>
<protein>
    <submittedName>
        <fullName evidence="2">Uncharacterized protein</fullName>
    </submittedName>
</protein>
<keyword evidence="1" id="KW-0175">Coiled coil</keyword>
<dbReference type="SUPFAM" id="SSF81383">
    <property type="entry name" value="F-box domain"/>
    <property type="match status" value="1"/>
</dbReference>
<dbReference type="EMBL" id="KV417485">
    <property type="protein sequence ID" value="KZP32568.1"/>
    <property type="molecule type" value="Genomic_DNA"/>
</dbReference>
<dbReference type="Gene3D" id="1.20.1280.50">
    <property type="match status" value="1"/>
</dbReference>
<organism evidence="2 3">
    <name type="scientific">Athelia psychrophila</name>
    <dbReference type="NCBI Taxonomy" id="1759441"/>
    <lineage>
        <taxon>Eukaryota</taxon>
        <taxon>Fungi</taxon>
        <taxon>Dikarya</taxon>
        <taxon>Basidiomycota</taxon>
        <taxon>Agaricomycotina</taxon>
        <taxon>Agaricomycetes</taxon>
        <taxon>Agaricomycetidae</taxon>
        <taxon>Atheliales</taxon>
        <taxon>Atheliaceae</taxon>
        <taxon>Athelia</taxon>
    </lineage>
</organism>
<sequence>MGKTYNIAPSAVHELLQGNLPPGTKAQMNAARKSLHDLCRDLDNVDEEISQMETLLQRLQSKRVALQDYAQAHKALISSFRQFPAEILSEIFIHALPPPPHHILKHHAPLSLQGVCRRWRDIVQSTPAVWSYVHFD</sequence>